<reference evidence="2 3" key="1">
    <citation type="submission" date="2015-07" db="EMBL/GenBank/DDBJ databases">
        <authorList>
            <person name="Noorani M."/>
        </authorList>
    </citation>
    <scope>NUCLEOTIDE SEQUENCE [LARGE SCALE GENOMIC DNA]</scope>
    <source>
        <strain evidence="2 3">KCTC 42284</strain>
    </source>
</reference>
<gene>
    <name evidence="2" type="ORF">WM2015_1195</name>
</gene>
<dbReference type="InterPro" id="IPR036465">
    <property type="entry name" value="vWFA_dom_sf"/>
</dbReference>
<dbReference type="OrthoDB" id="9812729at2"/>
<protein>
    <recommendedName>
        <fullName evidence="1">DUF58 domain-containing protein</fullName>
    </recommendedName>
</protein>
<organism evidence="2 3">
    <name type="scientific">Wenzhouxiangella marina</name>
    <dbReference type="NCBI Taxonomy" id="1579979"/>
    <lineage>
        <taxon>Bacteria</taxon>
        <taxon>Pseudomonadati</taxon>
        <taxon>Pseudomonadota</taxon>
        <taxon>Gammaproteobacteria</taxon>
        <taxon>Chromatiales</taxon>
        <taxon>Wenzhouxiangellaceae</taxon>
        <taxon>Wenzhouxiangella</taxon>
    </lineage>
</organism>
<dbReference type="AlphaFoldDB" id="A0A0K0XV29"/>
<dbReference type="EMBL" id="CP012154">
    <property type="protein sequence ID" value="AKS41569.1"/>
    <property type="molecule type" value="Genomic_DNA"/>
</dbReference>
<dbReference type="Pfam" id="PF01882">
    <property type="entry name" value="DUF58"/>
    <property type="match status" value="1"/>
</dbReference>
<proteinExistence type="predicted"/>
<keyword evidence="3" id="KW-1185">Reference proteome</keyword>
<dbReference type="SUPFAM" id="SSF53300">
    <property type="entry name" value="vWA-like"/>
    <property type="match status" value="1"/>
</dbReference>
<dbReference type="KEGG" id="wma:WM2015_1195"/>
<dbReference type="PANTHER" id="PTHR33608:SF3">
    <property type="entry name" value="SLR2013 PROTEIN"/>
    <property type="match status" value="1"/>
</dbReference>
<accession>A0A0K0XV29</accession>
<dbReference type="InterPro" id="IPR002881">
    <property type="entry name" value="DUF58"/>
</dbReference>
<dbReference type="PANTHER" id="PTHR33608">
    <property type="entry name" value="BLL2464 PROTEIN"/>
    <property type="match status" value="1"/>
</dbReference>
<evidence type="ECO:0000313" key="3">
    <source>
        <dbReference type="Proteomes" id="UP000066624"/>
    </source>
</evidence>
<evidence type="ECO:0000313" key="2">
    <source>
        <dbReference type="EMBL" id="AKS41569.1"/>
    </source>
</evidence>
<evidence type="ECO:0000259" key="1">
    <source>
        <dbReference type="Pfam" id="PF01882"/>
    </source>
</evidence>
<sequence>MSEHPDIADSRMPRGLVRPAGRLLGLLLAWWLIGALCYWFGAASGVISTWMGIGVLIAIIALIDALRLLRERPGFEVTRHLPERWPVDAPVTVQTEIAHRGTRSIEAMIHDLHPGSIRSEGLPKVQTLQPGQRHRLFWRATARHRGAMALDGIHLAWQSPLGFWSRRIHLERRDPIRVYPNFNLVVQYGRLAGDRRLQALGIHQQQRRGSGSDFHQLRDYREGDSLRQVDWHATSRMRKLIAKDYQEERNQRVVFLLDCSRRMRIQDDGLSHFDRCLNAMLLLAHVALKQGDEVSLQTLAAADGRERRLPAGRGQRQFGALLETVYDLDAGLGHPDFLGAAGDLMRSERRRSLVVLLTNLRDEDHEDLDPALSLMRQRHLVVLADLRESLDELEGPADGRPLKLESALLQAGNSLYRAQRQAATRKLRQLGIIHLDLRPDQLAGALVSQYRKLKATGVF</sequence>
<name>A0A0K0XV29_9GAMM</name>
<dbReference type="Proteomes" id="UP000066624">
    <property type="component" value="Chromosome"/>
</dbReference>
<feature type="domain" description="DUF58" evidence="1">
    <location>
        <begin position="217"/>
        <end position="390"/>
    </location>
</feature>
<dbReference type="STRING" id="1579979.WM2015_1195"/>
<dbReference type="RefSeq" id="WP_049725204.1">
    <property type="nucleotide sequence ID" value="NZ_CP012154.1"/>
</dbReference>